<dbReference type="PANTHER" id="PTHR45749">
    <property type="match status" value="1"/>
</dbReference>
<name>A0A9Q1IZ84_SYNKA</name>
<feature type="compositionally biased region" description="Basic and acidic residues" evidence="1">
    <location>
        <begin position="39"/>
        <end position="50"/>
    </location>
</feature>
<dbReference type="AlphaFoldDB" id="A0A9Q1IZ84"/>
<comment type="caution">
    <text evidence="3">The sequence shown here is derived from an EMBL/GenBank/DDBJ whole genome shotgun (WGS) entry which is preliminary data.</text>
</comment>
<evidence type="ECO:0000313" key="3">
    <source>
        <dbReference type="EMBL" id="KAJ8359025.1"/>
    </source>
</evidence>
<dbReference type="Pfam" id="PF14291">
    <property type="entry name" value="DUF4371"/>
    <property type="match status" value="1"/>
</dbReference>
<proteinExistence type="predicted"/>
<feature type="compositionally biased region" description="Polar residues" evidence="1">
    <location>
        <begin position="1"/>
        <end position="13"/>
    </location>
</feature>
<feature type="region of interest" description="Disordered" evidence="1">
    <location>
        <begin position="476"/>
        <end position="497"/>
    </location>
</feature>
<gene>
    <name evidence="3" type="ORF">SKAU_G00155500</name>
</gene>
<feature type="domain" description="TTF-type" evidence="2">
    <location>
        <begin position="65"/>
        <end position="162"/>
    </location>
</feature>
<protein>
    <recommendedName>
        <fullName evidence="2">TTF-type domain-containing protein</fullName>
    </recommendedName>
</protein>
<dbReference type="InterPro" id="IPR012337">
    <property type="entry name" value="RNaseH-like_sf"/>
</dbReference>
<evidence type="ECO:0000259" key="2">
    <source>
        <dbReference type="SMART" id="SM00597"/>
    </source>
</evidence>
<dbReference type="InterPro" id="IPR006580">
    <property type="entry name" value="Znf_TTF"/>
</dbReference>
<sequence length="497" mass="56220">MSSVVTPQQQQEETISREVMAPAANMPAKLDNVNVSSSSERERDLSKCKSEPPVQPVLKEYPKKNSRRFTPELYKTYAWLEYSVQTDALFCFACRHFASTSLAAGEKSGARIFIDKGYSCWKNIQTRLRDHSESKRHRSAVVAWAYFKSVNAGQKTSIANAINVNRSAEVRENRAHVMSLLKVTALLGRQGLAFRGHTEVSESDNKGNFLEFVDVLADTDDALQKRRYGHYLSPHNQNDMIRVFGEKVKKIILEDVKDARFFAILVDETKDLSKKEQLAIIIRYVHDGCIKERALGTWHMKELSAEALATFLFKEIGSMGLDIQLCVGQCYDGASVMRGNFFHIVQTLYSFIANSNTRHQLFIAAQTHLEQRVLQLERTCNTRWLYWYRAVQKIKLCFEAILAVLEATTEARADGSIEAAGLKLKIEAFPLLLHLTAMERILRITHGLSELLQERGLAIPKAATLIKSTKSLLEKMRSEERSPRDAGLCAPDPPTVF</sequence>
<evidence type="ECO:0000256" key="1">
    <source>
        <dbReference type="SAM" id="MobiDB-lite"/>
    </source>
</evidence>
<keyword evidence="4" id="KW-1185">Reference proteome</keyword>
<organism evidence="3 4">
    <name type="scientific">Synaphobranchus kaupii</name>
    <name type="common">Kaup's arrowtooth eel</name>
    <dbReference type="NCBI Taxonomy" id="118154"/>
    <lineage>
        <taxon>Eukaryota</taxon>
        <taxon>Metazoa</taxon>
        <taxon>Chordata</taxon>
        <taxon>Craniata</taxon>
        <taxon>Vertebrata</taxon>
        <taxon>Euteleostomi</taxon>
        <taxon>Actinopterygii</taxon>
        <taxon>Neopterygii</taxon>
        <taxon>Teleostei</taxon>
        <taxon>Anguilliformes</taxon>
        <taxon>Synaphobranchidae</taxon>
        <taxon>Synaphobranchus</taxon>
    </lineage>
</organism>
<reference evidence="3" key="1">
    <citation type="journal article" date="2023" name="Science">
        <title>Genome structures resolve the early diversification of teleost fishes.</title>
        <authorList>
            <person name="Parey E."/>
            <person name="Louis A."/>
            <person name="Montfort J."/>
            <person name="Bouchez O."/>
            <person name="Roques C."/>
            <person name="Iampietro C."/>
            <person name="Lluch J."/>
            <person name="Castinel A."/>
            <person name="Donnadieu C."/>
            <person name="Desvignes T."/>
            <person name="Floi Bucao C."/>
            <person name="Jouanno E."/>
            <person name="Wen M."/>
            <person name="Mejri S."/>
            <person name="Dirks R."/>
            <person name="Jansen H."/>
            <person name="Henkel C."/>
            <person name="Chen W.J."/>
            <person name="Zahm M."/>
            <person name="Cabau C."/>
            <person name="Klopp C."/>
            <person name="Thompson A.W."/>
            <person name="Robinson-Rechavi M."/>
            <person name="Braasch I."/>
            <person name="Lecointre G."/>
            <person name="Bobe J."/>
            <person name="Postlethwait J.H."/>
            <person name="Berthelot C."/>
            <person name="Roest Crollius H."/>
            <person name="Guiguen Y."/>
        </authorList>
    </citation>
    <scope>NUCLEOTIDE SEQUENCE</scope>
    <source>
        <strain evidence="3">WJC10195</strain>
    </source>
</reference>
<dbReference type="InterPro" id="IPR025398">
    <property type="entry name" value="DUF4371"/>
</dbReference>
<dbReference type="SUPFAM" id="SSF53098">
    <property type="entry name" value="Ribonuclease H-like"/>
    <property type="match status" value="1"/>
</dbReference>
<evidence type="ECO:0000313" key="4">
    <source>
        <dbReference type="Proteomes" id="UP001152622"/>
    </source>
</evidence>
<dbReference type="PANTHER" id="PTHR45749:SF37">
    <property type="entry name" value="OS05G0311600 PROTEIN"/>
    <property type="match status" value="1"/>
</dbReference>
<dbReference type="EMBL" id="JAINUF010000005">
    <property type="protein sequence ID" value="KAJ8359025.1"/>
    <property type="molecule type" value="Genomic_DNA"/>
</dbReference>
<dbReference type="OrthoDB" id="1739706at2759"/>
<feature type="region of interest" description="Disordered" evidence="1">
    <location>
        <begin position="1"/>
        <end position="52"/>
    </location>
</feature>
<dbReference type="Proteomes" id="UP001152622">
    <property type="component" value="Chromosome 5"/>
</dbReference>
<accession>A0A9Q1IZ84</accession>
<dbReference type="SMART" id="SM00597">
    <property type="entry name" value="ZnF_TTF"/>
    <property type="match status" value="1"/>
</dbReference>